<evidence type="ECO:0000256" key="2">
    <source>
        <dbReference type="ARBA" id="ARBA00022475"/>
    </source>
</evidence>
<gene>
    <name evidence="7" type="ORF">AB3N04_01815</name>
</gene>
<keyword evidence="4 6" id="KW-1133">Transmembrane helix</keyword>
<feature type="transmembrane region" description="Helical" evidence="6">
    <location>
        <begin position="141"/>
        <end position="162"/>
    </location>
</feature>
<sequence>MLERFRVMGVVLVGLILTSLGLRFLAMHDLTFGGTAGLATVLTYMSPWSWGVLFFLVNLPFFLISWTKLGKWFTLSSLLSITAISVIRDLLDVMPFFNVPLWLATALAGICIGIGVTLVLNNGSSLGGIHILALYIDQKWGINRGLTIFISDFLIIVFAALLVGWSQALLSVFVIFVASTIIGRYKKSPIPKDAENAEGEFSSLQTNSIQD</sequence>
<protein>
    <submittedName>
        <fullName evidence="7">YitT family protein</fullName>
    </submittedName>
</protein>
<evidence type="ECO:0000256" key="3">
    <source>
        <dbReference type="ARBA" id="ARBA00022692"/>
    </source>
</evidence>
<keyword evidence="2" id="KW-1003">Cell membrane</keyword>
<dbReference type="PANTHER" id="PTHR33545">
    <property type="entry name" value="UPF0750 MEMBRANE PROTEIN YITT-RELATED"/>
    <property type="match status" value="1"/>
</dbReference>
<evidence type="ECO:0000313" key="7">
    <source>
        <dbReference type="EMBL" id="XDI37073.1"/>
    </source>
</evidence>
<dbReference type="InterPro" id="IPR003740">
    <property type="entry name" value="YitT"/>
</dbReference>
<evidence type="ECO:0000256" key="4">
    <source>
        <dbReference type="ARBA" id="ARBA00022989"/>
    </source>
</evidence>
<dbReference type="AlphaFoldDB" id="A0AB39BU57"/>
<evidence type="ECO:0000256" key="6">
    <source>
        <dbReference type="SAM" id="Phobius"/>
    </source>
</evidence>
<dbReference type="PANTHER" id="PTHR33545:SF5">
    <property type="entry name" value="UPF0750 MEMBRANE PROTEIN YITT"/>
    <property type="match status" value="1"/>
</dbReference>
<organism evidence="7">
    <name type="scientific">Alkalihalophilus sp. As8PL</name>
    <dbReference type="NCBI Taxonomy" id="3237103"/>
    <lineage>
        <taxon>Bacteria</taxon>
        <taxon>Bacillati</taxon>
        <taxon>Bacillota</taxon>
        <taxon>Bacilli</taxon>
        <taxon>Bacillales</taxon>
        <taxon>Bacillaceae</taxon>
        <taxon>Alkalihalophilus</taxon>
    </lineage>
</organism>
<feature type="transmembrane region" description="Helical" evidence="6">
    <location>
        <begin position="99"/>
        <end position="120"/>
    </location>
</feature>
<accession>A0AB39BU57</accession>
<dbReference type="RefSeq" id="WP_368504452.1">
    <property type="nucleotide sequence ID" value="NZ_CP162551.1"/>
</dbReference>
<feature type="transmembrane region" description="Helical" evidence="6">
    <location>
        <begin position="69"/>
        <end position="87"/>
    </location>
</feature>
<keyword evidence="5 6" id="KW-0472">Membrane</keyword>
<dbReference type="InterPro" id="IPR051461">
    <property type="entry name" value="UPF0750_membrane"/>
</dbReference>
<feature type="transmembrane region" description="Helical" evidence="6">
    <location>
        <begin position="32"/>
        <end position="57"/>
    </location>
</feature>
<evidence type="ECO:0000256" key="5">
    <source>
        <dbReference type="ARBA" id="ARBA00023136"/>
    </source>
</evidence>
<dbReference type="EMBL" id="CP162551">
    <property type="protein sequence ID" value="XDI37073.1"/>
    <property type="molecule type" value="Genomic_DNA"/>
</dbReference>
<name>A0AB39BU57_9BACI</name>
<dbReference type="Pfam" id="PF02588">
    <property type="entry name" value="YitT_membrane"/>
    <property type="match status" value="1"/>
</dbReference>
<comment type="subcellular location">
    <subcellularLocation>
        <location evidence="1">Cell membrane</location>
        <topology evidence="1">Multi-pass membrane protein</topology>
    </subcellularLocation>
</comment>
<proteinExistence type="predicted"/>
<reference evidence="7" key="1">
    <citation type="submission" date="2024-07" db="EMBL/GenBank/DDBJ databases">
        <title>Identification and characteristics of an arsenic-resistant bacterial isolate, which belongs to a novel species.</title>
        <authorList>
            <person name="Juszczyk A."/>
            <person name="Kowalczyk A."/>
            <person name="Was K."/>
            <person name="Kosowicz W."/>
            <person name="Budzyn A."/>
            <person name="Latowski D."/>
        </authorList>
    </citation>
    <scope>NUCLEOTIDE SEQUENCE</scope>
    <source>
        <strain evidence="7">As8PL</strain>
    </source>
</reference>
<feature type="transmembrane region" description="Helical" evidence="6">
    <location>
        <begin position="168"/>
        <end position="185"/>
    </location>
</feature>
<evidence type="ECO:0000256" key="1">
    <source>
        <dbReference type="ARBA" id="ARBA00004651"/>
    </source>
</evidence>
<dbReference type="GO" id="GO:0005886">
    <property type="term" value="C:plasma membrane"/>
    <property type="evidence" value="ECO:0007669"/>
    <property type="project" value="UniProtKB-SubCell"/>
</dbReference>
<feature type="transmembrane region" description="Helical" evidence="6">
    <location>
        <begin position="7"/>
        <end position="26"/>
    </location>
</feature>
<keyword evidence="3 6" id="KW-0812">Transmembrane</keyword>